<evidence type="ECO:0000313" key="3">
    <source>
        <dbReference type="Proteomes" id="UP001056384"/>
    </source>
</evidence>
<sequence length="416" mass="48251">MSNTYIFLHYLHEWMVALIEGNQNDIVSRRYLMYNVPLDDHTPMQIYDISGIRSLLMEHERSFFLNQAQADQDEDLTRQLRSAQTAQCTLAGELEHERRMHNQTNIRLNSLTSEQQTATDQAVSNATKDLHARLTELTAQIHNLNEQERETKASQNELHVRHETLLKKCRDIEAERDEADATTKELLRAYQALMQSCEQSEHIVRDAIECEKERFVLARIDGIVLSRSTVEAIHNRLRHFISTLLQQRDDLQHNIRLSMMHNTQLTHQLAASRQWNDGLRKQIHMLECDQATRRNIEQELRRDLQLSQTNGVEARNAAAASTIASIDMLSASQPTRGQLKRKVRLLEHENDVIWEHLLEQGEQESAGMERTIRHSTVSSKLRGVNAQLPSAEEMLREVGKVFNALNEAHRHYYVLH</sequence>
<keyword evidence="3" id="KW-1185">Reference proteome</keyword>
<gene>
    <name evidence="2" type="ORF">Slin15195_G054300</name>
</gene>
<keyword evidence="1" id="KW-0175">Coiled coil</keyword>
<proteinExistence type="predicted"/>
<accession>A0A9Q9EHS4</accession>
<evidence type="ECO:0000313" key="2">
    <source>
        <dbReference type="EMBL" id="USW52111.1"/>
    </source>
</evidence>
<evidence type="ECO:0000256" key="1">
    <source>
        <dbReference type="SAM" id="Coils"/>
    </source>
</evidence>
<dbReference type="EMBL" id="CP099421">
    <property type="protein sequence ID" value="USW52111.1"/>
    <property type="molecule type" value="Genomic_DNA"/>
</dbReference>
<dbReference type="AlphaFoldDB" id="A0A9Q9EHS4"/>
<name>A0A9Q9EHS4_9PEZI</name>
<feature type="coiled-coil region" evidence="1">
    <location>
        <begin position="127"/>
        <end position="182"/>
    </location>
</feature>
<dbReference type="Proteomes" id="UP001056384">
    <property type="component" value="Chromosome 4"/>
</dbReference>
<reference evidence="2" key="1">
    <citation type="submission" date="2022-06" db="EMBL/GenBank/DDBJ databases">
        <title>Complete genome sequences of two strains of the flax pathogen Septoria linicola.</title>
        <authorList>
            <person name="Lapalu N."/>
            <person name="Simon A."/>
            <person name="Demenou B."/>
            <person name="Paumier D."/>
            <person name="Guillot M.-P."/>
            <person name="Gout L."/>
            <person name="Valade R."/>
        </authorList>
    </citation>
    <scope>NUCLEOTIDE SEQUENCE</scope>
    <source>
        <strain evidence="2">SE15195</strain>
    </source>
</reference>
<protein>
    <submittedName>
        <fullName evidence="2">Uncharacterized protein</fullName>
    </submittedName>
</protein>
<organism evidence="2 3">
    <name type="scientific">Septoria linicola</name>
    <dbReference type="NCBI Taxonomy" id="215465"/>
    <lineage>
        <taxon>Eukaryota</taxon>
        <taxon>Fungi</taxon>
        <taxon>Dikarya</taxon>
        <taxon>Ascomycota</taxon>
        <taxon>Pezizomycotina</taxon>
        <taxon>Dothideomycetes</taxon>
        <taxon>Dothideomycetidae</taxon>
        <taxon>Mycosphaerellales</taxon>
        <taxon>Mycosphaerellaceae</taxon>
        <taxon>Septoria</taxon>
    </lineage>
</organism>